<evidence type="ECO:0000313" key="2">
    <source>
        <dbReference type="EMBL" id="WAR30186.1"/>
    </source>
</evidence>
<keyword evidence="3" id="KW-1185">Reference proteome</keyword>
<gene>
    <name evidence="2" type="ORF">MAR_003754</name>
</gene>
<dbReference type="EMBL" id="CP111027">
    <property type="protein sequence ID" value="WAR30186.1"/>
    <property type="molecule type" value="Genomic_DNA"/>
</dbReference>
<name>A0ABY7GAS3_MYAAR</name>
<reference evidence="2" key="1">
    <citation type="submission" date="2022-11" db="EMBL/GenBank/DDBJ databases">
        <title>Centuries of genome instability and evolution in soft-shell clam transmissible cancer (bioRxiv).</title>
        <authorList>
            <person name="Hart S.F.M."/>
            <person name="Yonemitsu M.A."/>
            <person name="Giersch R.M."/>
            <person name="Beal B.F."/>
            <person name="Arriagada G."/>
            <person name="Davis B.W."/>
            <person name="Ostrander E.A."/>
            <person name="Goff S.P."/>
            <person name="Metzger M.J."/>
        </authorList>
    </citation>
    <scope>NUCLEOTIDE SEQUENCE</scope>
    <source>
        <strain evidence="2">MELC-2E11</strain>
        <tissue evidence="2">Siphon/mantle</tissue>
    </source>
</reference>
<evidence type="ECO:0000256" key="1">
    <source>
        <dbReference type="SAM" id="MobiDB-lite"/>
    </source>
</evidence>
<proteinExistence type="predicted"/>
<evidence type="ECO:0000313" key="3">
    <source>
        <dbReference type="Proteomes" id="UP001164746"/>
    </source>
</evidence>
<dbReference type="Proteomes" id="UP001164746">
    <property type="component" value="Chromosome 16"/>
</dbReference>
<sequence length="112" mass="12842">MERGRRCIFLKRRKVSNIITIESVENHSETDTLADNDVSHITTEGVQLAVVQRQPAKKSIETQQPHNDDSPEYDELDTNVLQEAQARVPLRRNHTPTEYTIIEFSSTQEPAK</sequence>
<organism evidence="2 3">
    <name type="scientific">Mya arenaria</name>
    <name type="common">Soft-shell clam</name>
    <dbReference type="NCBI Taxonomy" id="6604"/>
    <lineage>
        <taxon>Eukaryota</taxon>
        <taxon>Metazoa</taxon>
        <taxon>Spiralia</taxon>
        <taxon>Lophotrochozoa</taxon>
        <taxon>Mollusca</taxon>
        <taxon>Bivalvia</taxon>
        <taxon>Autobranchia</taxon>
        <taxon>Heteroconchia</taxon>
        <taxon>Euheterodonta</taxon>
        <taxon>Imparidentia</taxon>
        <taxon>Neoheterodontei</taxon>
        <taxon>Myida</taxon>
        <taxon>Myoidea</taxon>
        <taxon>Myidae</taxon>
        <taxon>Mya</taxon>
    </lineage>
</organism>
<protein>
    <submittedName>
        <fullName evidence="2">Uncharacterized protein</fullName>
    </submittedName>
</protein>
<feature type="region of interest" description="Disordered" evidence="1">
    <location>
        <begin position="53"/>
        <end position="74"/>
    </location>
</feature>
<accession>A0ABY7GAS3</accession>